<proteinExistence type="predicted"/>
<organism evidence="5 6">
    <name type="scientific">Thioflexithrix psekupsensis</name>
    <dbReference type="NCBI Taxonomy" id="1570016"/>
    <lineage>
        <taxon>Bacteria</taxon>
        <taxon>Pseudomonadati</taxon>
        <taxon>Pseudomonadota</taxon>
        <taxon>Gammaproteobacteria</taxon>
        <taxon>Thiotrichales</taxon>
        <taxon>Thioflexithrix</taxon>
    </lineage>
</organism>
<evidence type="ECO:0000256" key="1">
    <source>
        <dbReference type="ARBA" id="ARBA00022448"/>
    </source>
</evidence>
<evidence type="ECO:0000259" key="4">
    <source>
        <dbReference type="PROSITE" id="PS50893"/>
    </source>
</evidence>
<dbReference type="SMART" id="SM00382">
    <property type="entry name" value="AAA"/>
    <property type="match status" value="1"/>
</dbReference>
<evidence type="ECO:0000313" key="6">
    <source>
        <dbReference type="Proteomes" id="UP000194798"/>
    </source>
</evidence>
<sequence length="258" mass="28194">MSAVIEVRHLKTQLGEHLIHEDVSFDVHQGDIMGIIGGSGTGKSVLLREITRLIKPVSGSIKIFGEEILNRSENETAWIRRQCGIMFQNGALFSALTVAENVAVPLQEHTQLSPRLIAEIAAYKIALVGLPPSAANKYPSQLSGGMIKRASVARALALDAHILFLDEPTAGLDPVGAGALDELILQLRDLLGLTVVLVTHDLDSLWKVTNKITVLAEKKVLTVAPIQTLITMDYPWLIEYFQGARGRVATQEYSWTIK</sequence>
<dbReference type="InterPro" id="IPR027417">
    <property type="entry name" value="P-loop_NTPase"/>
</dbReference>
<evidence type="ECO:0000313" key="5">
    <source>
        <dbReference type="EMBL" id="OUD11662.1"/>
    </source>
</evidence>
<dbReference type="InterPro" id="IPR017871">
    <property type="entry name" value="ABC_transporter-like_CS"/>
</dbReference>
<dbReference type="PROSITE" id="PS50893">
    <property type="entry name" value="ABC_TRANSPORTER_2"/>
    <property type="match status" value="1"/>
</dbReference>
<dbReference type="GO" id="GO:0005524">
    <property type="term" value="F:ATP binding"/>
    <property type="evidence" value="ECO:0007669"/>
    <property type="project" value="UniProtKB-KW"/>
</dbReference>
<name>A0A251X3B9_9GAMM</name>
<feature type="domain" description="ABC transporter" evidence="4">
    <location>
        <begin position="5"/>
        <end position="242"/>
    </location>
</feature>
<evidence type="ECO:0000256" key="3">
    <source>
        <dbReference type="ARBA" id="ARBA00022840"/>
    </source>
</evidence>
<keyword evidence="3 5" id="KW-0067">ATP-binding</keyword>
<dbReference type="GO" id="GO:0016887">
    <property type="term" value="F:ATP hydrolysis activity"/>
    <property type="evidence" value="ECO:0007669"/>
    <property type="project" value="InterPro"/>
</dbReference>
<dbReference type="InterPro" id="IPR003593">
    <property type="entry name" value="AAA+_ATPase"/>
</dbReference>
<gene>
    <name evidence="5" type="ORF">TPSD3_16540</name>
</gene>
<keyword evidence="2" id="KW-0547">Nucleotide-binding</keyword>
<dbReference type="Proteomes" id="UP000194798">
    <property type="component" value="Unassembled WGS sequence"/>
</dbReference>
<accession>A0A251X3B9</accession>
<dbReference type="OrthoDB" id="9802264at2"/>
<dbReference type="AlphaFoldDB" id="A0A251X3B9"/>
<dbReference type="Gene3D" id="3.40.50.300">
    <property type="entry name" value="P-loop containing nucleotide triphosphate hydrolases"/>
    <property type="match status" value="1"/>
</dbReference>
<dbReference type="PANTHER" id="PTHR43023">
    <property type="entry name" value="PROTEIN TRIGALACTOSYLDIACYLGLYCEROL 3, CHLOROPLASTIC"/>
    <property type="match status" value="1"/>
</dbReference>
<protein>
    <submittedName>
        <fullName evidence="5">ABC transporter ATP-binding protein</fullName>
    </submittedName>
</protein>
<reference evidence="5 6" key="1">
    <citation type="submission" date="2016-12" db="EMBL/GenBank/DDBJ databases">
        <title>Thioflexothrix psekupsii D3 genome sequencing and assembly.</title>
        <authorList>
            <person name="Fomenkov A."/>
            <person name="Vincze T."/>
            <person name="Grabovich M."/>
            <person name="Anton B.P."/>
            <person name="Dubinina G."/>
            <person name="Orlova M."/>
            <person name="Belousova E."/>
            <person name="Roberts R.J."/>
        </authorList>
    </citation>
    <scope>NUCLEOTIDE SEQUENCE [LARGE SCALE GENOMIC DNA]</scope>
    <source>
        <strain evidence="5">D3</strain>
    </source>
</reference>
<dbReference type="InterPro" id="IPR003439">
    <property type="entry name" value="ABC_transporter-like_ATP-bd"/>
</dbReference>
<dbReference type="SUPFAM" id="SSF52540">
    <property type="entry name" value="P-loop containing nucleoside triphosphate hydrolases"/>
    <property type="match status" value="1"/>
</dbReference>
<dbReference type="PROSITE" id="PS00211">
    <property type="entry name" value="ABC_TRANSPORTER_1"/>
    <property type="match status" value="1"/>
</dbReference>
<comment type="caution">
    <text evidence="5">The sequence shown here is derived from an EMBL/GenBank/DDBJ whole genome shotgun (WGS) entry which is preliminary data.</text>
</comment>
<dbReference type="EMBL" id="MSLT01000024">
    <property type="protein sequence ID" value="OUD11662.1"/>
    <property type="molecule type" value="Genomic_DNA"/>
</dbReference>
<keyword evidence="1" id="KW-0813">Transport</keyword>
<keyword evidence="6" id="KW-1185">Reference proteome</keyword>
<dbReference type="PANTHER" id="PTHR43023:SF3">
    <property type="entry name" value="PROTEIN TRIGALACTOSYLDIACYLGLYCEROL 3, CHLOROPLASTIC"/>
    <property type="match status" value="1"/>
</dbReference>
<dbReference type="RefSeq" id="WP_086489680.1">
    <property type="nucleotide sequence ID" value="NZ_MSLT01000024.1"/>
</dbReference>
<dbReference type="Pfam" id="PF00005">
    <property type="entry name" value="ABC_tran"/>
    <property type="match status" value="1"/>
</dbReference>
<evidence type="ECO:0000256" key="2">
    <source>
        <dbReference type="ARBA" id="ARBA00022741"/>
    </source>
</evidence>